<sequence>MAWYLYLIECEGGSIYTGVTTDVAARYAKHVSGKGARYTRAHPPMRLLMSMEFTDRSSAQKAECRVKRLSASEKRAFCRHYCAGTC</sequence>
<evidence type="ECO:0000313" key="3">
    <source>
        <dbReference type="EMBL" id="SMB24315.1"/>
    </source>
</evidence>
<dbReference type="PANTHER" id="PTHR34477:SF1">
    <property type="entry name" value="UPF0213 PROTEIN YHBQ"/>
    <property type="match status" value="1"/>
</dbReference>
<dbReference type="Pfam" id="PF01541">
    <property type="entry name" value="GIY-YIG"/>
    <property type="match status" value="1"/>
</dbReference>
<dbReference type="EMBL" id="LT837803">
    <property type="protein sequence ID" value="SMB24315.1"/>
    <property type="molecule type" value="Genomic_DNA"/>
</dbReference>
<feature type="domain" description="GIY-YIG" evidence="2">
    <location>
        <begin position="1"/>
        <end position="76"/>
    </location>
</feature>
<dbReference type="PROSITE" id="PS50164">
    <property type="entry name" value="GIY_YIG"/>
    <property type="match status" value="1"/>
</dbReference>
<reference evidence="3" key="1">
    <citation type="submission" date="2017-03" db="EMBL/GenBank/DDBJ databases">
        <authorList>
            <consortium name="AG Boll"/>
        </authorList>
    </citation>
    <scope>NUCLEOTIDE SEQUENCE [LARGE SCALE GENOMIC DNA]</scope>
    <source>
        <strain evidence="3">Chol</strain>
    </source>
</reference>
<keyword evidence="4" id="KW-1185">Reference proteome</keyword>
<dbReference type="RefSeq" id="WP_154716267.1">
    <property type="nucleotide sequence ID" value="NZ_LT837803.1"/>
</dbReference>
<organism evidence="3 4">
    <name type="scientific">Sterolibacterium denitrificans</name>
    <dbReference type="NCBI Taxonomy" id="157592"/>
    <lineage>
        <taxon>Bacteria</taxon>
        <taxon>Pseudomonadati</taxon>
        <taxon>Pseudomonadota</taxon>
        <taxon>Betaproteobacteria</taxon>
        <taxon>Nitrosomonadales</taxon>
        <taxon>Sterolibacteriaceae</taxon>
        <taxon>Sterolibacterium</taxon>
    </lineage>
</organism>
<dbReference type="PANTHER" id="PTHR34477">
    <property type="entry name" value="UPF0213 PROTEIN YHBQ"/>
    <property type="match status" value="1"/>
</dbReference>
<evidence type="ECO:0000259" key="2">
    <source>
        <dbReference type="PROSITE" id="PS50164"/>
    </source>
</evidence>
<dbReference type="Gene3D" id="3.40.1440.10">
    <property type="entry name" value="GIY-YIG endonuclease"/>
    <property type="match status" value="1"/>
</dbReference>
<dbReference type="InterPro" id="IPR000305">
    <property type="entry name" value="GIY-YIG_endonuc"/>
</dbReference>
<comment type="similarity">
    <text evidence="1">Belongs to the UPF0213 family.</text>
</comment>
<protein>
    <recommendedName>
        <fullName evidence="2">GIY-YIG domain-containing protein</fullName>
    </recommendedName>
</protein>
<dbReference type="Proteomes" id="UP000242886">
    <property type="component" value="Chromosome SDENCHOL"/>
</dbReference>
<proteinExistence type="inferred from homology"/>
<dbReference type="AlphaFoldDB" id="A0A7Z7HQ54"/>
<dbReference type="InterPro" id="IPR050190">
    <property type="entry name" value="UPF0213_domain"/>
</dbReference>
<dbReference type="InterPro" id="IPR035901">
    <property type="entry name" value="GIY-YIG_endonuc_sf"/>
</dbReference>
<accession>A0A7Z7HQ54</accession>
<evidence type="ECO:0000256" key="1">
    <source>
        <dbReference type="ARBA" id="ARBA00007435"/>
    </source>
</evidence>
<name>A0A7Z7HQ54_9PROT</name>
<gene>
    <name evidence="3" type="ORF">SDENCHOL_11036</name>
</gene>
<evidence type="ECO:0000313" key="4">
    <source>
        <dbReference type="Proteomes" id="UP000242886"/>
    </source>
</evidence>
<dbReference type="SUPFAM" id="SSF82771">
    <property type="entry name" value="GIY-YIG endonuclease"/>
    <property type="match status" value="1"/>
</dbReference>
<dbReference type="CDD" id="cd10456">
    <property type="entry name" value="GIY-YIG_UPF0213"/>
    <property type="match status" value="1"/>
</dbReference>